<evidence type="ECO:0000313" key="15">
    <source>
        <dbReference type="Proteomes" id="UP000225277"/>
    </source>
</evidence>
<sequence>MANSWRPRVTVQFQVNGNGQQKLRSRPFPLRMRTFSDSGPWSPVAGEIREGSHIRHKSTSTAADDSDLSPKSRRMHEHAIEISTEPNSPTASFDDSASDVTALSSSPATPLTSLASARNSLEMSIPGPLAFDYSRMDYELEQATFIGKGLWSNVYLAEQKATQCIVSSESPPSPLRFRRQPRSGSALFAIKTPARKDSGPIFGQEAKVLAHLQGRSISSQFIVAFYGLDDRNGSLVFEALIGGSLEGLNDRLKQMTEVARHLELIAIFPGIAIDLVNGLEFLHASGVVHADIKPGNVLLDISEHATESKPVIRARYIDFSAAFIPGAGDSESNAGGTWDYMAPEQMRIQKDLNTPTFASDVWSLGITLLCMLVGDSPYAAACGGNNFMLREAIKSADPIGFAKMDPVPRKRLAACQDFVDCCRLALKKERGNRTTAAAWSSWLDDWQLDG</sequence>
<dbReference type="GO" id="GO:0005524">
    <property type="term" value="F:ATP binding"/>
    <property type="evidence" value="ECO:0007669"/>
    <property type="project" value="UniProtKB-KW"/>
</dbReference>
<dbReference type="PROSITE" id="PS00108">
    <property type="entry name" value="PROTEIN_KINASE_ST"/>
    <property type="match status" value="1"/>
</dbReference>
<dbReference type="GO" id="GO:0005829">
    <property type="term" value="C:cytosol"/>
    <property type="evidence" value="ECO:0007669"/>
    <property type="project" value="TreeGrafter"/>
</dbReference>
<evidence type="ECO:0000259" key="13">
    <source>
        <dbReference type="PROSITE" id="PS50011"/>
    </source>
</evidence>
<dbReference type="PANTHER" id="PTHR24348:SF22">
    <property type="entry name" value="NON-SPECIFIC SERINE_THREONINE PROTEIN KINASE"/>
    <property type="match status" value="1"/>
</dbReference>
<dbReference type="EMBL" id="FJUY01000010">
    <property type="protein sequence ID" value="CZT21048.1"/>
    <property type="molecule type" value="Genomic_DNA"/>
</dbReference>
<evidence type="ECO:0000256" key="3">
    <source>
        <dbReference type="ARBA" id="ARBA00022527"/>
    </source>
</evidence>
<evidence type="ECO:0000256" key="4">
    <source>
        <dbReference type="ARBA" id="ARBA00022679"/>
    </source>
</evidence>
<dbReference type="SMART" id="SM00220">
    <property type="entry name" value="S_TKc"/>
    <property type="match status" value="1"/>
</dbReference>
<keyword evidence="4" id="KW-0808">Transferase</keyword>
<dbReference type="GO" id="GO:0000045">
    <property type="term" value="P:autophagosome assembly"/>
    <property type="evidence" value="ECO:0007669"/>
    <property type="project" value="TreeGrafter"/>
</dbReference>
<dbReference type="InterPro" id="IPR000719">
    <property type="entry name" value="Prot_kinase_dom"/>
</dbReference>
<evidence type="ECO:0000256" key="1">
    <source>
        <dbReference type="ARBA" id="ARBA00004623"/>
    </source>
</evidence>
<evidence type="ECO:0000256" key="6">
    <source>
        <dbReference type="ARBA" id="ARBA00022777"/>
    </source>
</evidence>
<dbReference type="AlphaFoldDB" id="A0A2D3UZV4"/>
<dbReference type="GO" id="GO:0005776">
    <property type="term" value="C:autophagosome"/>
    <property type="evidence" value="ECO:0007669"/>
    <property type="project" value="TreeGrafter"/>
</dbReference>
<evidence type="ECO:0000256" key="10">
    <source>
        <dbReference type="ARBA" id="ARBA00047899"/>
    </source>
</evidence>
<keyword evidence="3" id="KW-0723">Serine/threonine-protein kinase</keyword>
<proteinExistence type="predicted"/>
<dbReference type="GO" id="GO:0004674">
    <property type="term" value="F:protein serine/threonine kinase activity"/>
    <property type="evidence" value="ECO:0007669"/>
    <property type="project" value="UniProtKB-KW"/>
</dbReference>
<dbReference type="InterPro" id="IPR011009">
    <property type="entry name" value="Kinase-like_dom_sf"/>
</dbReference>
<gene>
    <name evidence="14" type="ORF">RCC_06909</name>
</gene>
<keyword evidence="6" id="KW-0418">Kinase</keyword>
<accession>A0A2D3UZV4</accession>
<evidence type="ECO:0000256" key="11">
    <source>
        <dbReference type="ARBA" id="ARBA00048679"/>
    </source>
</evidence>
<dbReference type="Proteomes" id="UP000225277">
    <property type="component" value="Unassembled WGS sequence"/>
</dbReference>
<evidence type="ECO:0000256" key="5">
    <source>
        <dbReference type="ARBA" id="ARBA00022741"/>
    </source>
</evidence>
<comment type="catalytic activity">
    <reaction evidence="11">
        <text>L-seryl-[protein] + ATP = O-phospho-L-seryl-[protein] + ADP + H(+)</text>
        <dbReference type="Rhea" id="RHEA:17989"/>
        <dbReference type="Rhea" id="RHEA-COMP:9863"/>
        <dbReference type="Rhea" id="RHEA-COMP:11604"/>
        <dbReference type="ChEBI" id="CHEBI:15378"/>
        <dbReference type="ChEBI" id="CHEBI:29999"/>
        <dbReference type="ChEBI" id="CHEBI:30616"/>
        <dbReference type="ChEBI" id="CHEBI:83421"/>
        <dbReference type="ChEBI" id="CHEBI:456216"/>
        <dbReference type="EC" id="2.7.11.1"/>
    </reaction>
</comment>
<dbReference type="GeneID" id="35602034"/>
<dbReference type="PANTHER" id="PTHR24348">
    <property type="entry name" value="SERINE/THREONINE-PROTEIN KINASE UNC-51-RELATED"/>
    <property type="match status" value="1"/>
</dbReference>
<evidence type="ECO:0000256" key="7">
    <source>
        <dbReference type="ARBA" id="ARBA00022840"/>
    </source>
</evidence>
<organism evidence="14 15">
    <name type="scientific">Ramularia collo-cygni</name>
    <dbReference type="NCBI Taxonomy" id="112498"/>
    <lineage>
        <taxon>Eukaryota</taxon>
        <taxon>Fungi</taxon>
        <taxon>Dikarya</taxon>
        <taxon>Ascomycota</taxon>
        <taxon>Pezizomycotina</taxon>
        <taxon>Dothideomycetes</taxon>
        <taxon>Dothideomycetidae</taxon>
        <taxon>Mycosphaerellales</taxon>
        <taxon>Mycosphaerellaceae</taxon>
        <taxon>Ramularia</taxon>
    </lineage>
</organism>
<reference evidence="14 15" key="1">
    <citation type="submission" date="2016-03" db="EMBL/GenBank/DDBJ databases">
        <authorList>
            <person name="Ploux O."/>
        </authorList>
    </citation>
    <scope>NUCLEOTIDE SEQUENCE [LARGE SCALE GENOMIC DNA]</scope>
    <source>
        <strain evidence="14 15">URUG2</strain>
    </source>
</reference>
<dbReference type="Gene3D" id="1.10.510.10">
    <property type="entry name" value="Transferase(Phosphotransferase) domain 1"/>
    <property type="match status" value="1"/>
</dbReference>
<dbReference type="Pfam" id="PF00069">
    <property type="entry name" value="Pkinase"/>
    <property type="match status" value="1"/>
</dbReference>
<dbReference type="PROSITE" id="PS50011">
    <property type="entry name" value="PROTEIN_KINASE_DOM"/>
    <property type="match status" value="1"/>
</dbReference>
<keyword evidence="7" id="KW-0067">ATP-binding</keyword>
<protein>
    <recommendedName>
        <fullName evidence="2">non-specific serine/threonine protein kinase</fullName>
        <ecNumber evidence="2">2.7.11.1</ecNumber>
    </recommendedName>
    <alternativeName>
        <fullName evidence="9">Autophagy-related protein 1</fullName>
    </alternativeName>
</protein>
<dbReference type="SUPFAM" id="SSF56112">
    <property type="entry name" value="Protein kinase-like (PK-like)"/>
    <property type="match status" value="1"/>
</dbReference>
<dbReference type="RefSeq" id="XP_023627937.1">
    <property type="nucleotide sequence ID" value="XM_023772169.1"/>
</dbReference>
<dbReference type="InterPro" id="IPR045269">
    <property type="entry name" value="Atg1-like"/>
</dbReference>
<feature type="region of interest" description="Disordered" evidence="12">
    <location>
        <begin position="34"/>
        <end position="109"/>
    </location>
</feature>
<feature type="domain" description="Protein kinase" evidence="13">
    <location>
        <begin position="140"/>
        <end position="443"/>
    </location>
</feature>
<comment type="catalytic activity">
    <reaction evidence="10">
        <text>L-threonyl-[protein] + ATP = O-phospho-L-threonyl-[protein] + ADP + H(+)</text>
        <dbReference type="Rhea" id="RHEA:46608"/>
        <dbReference type="Rhea" id="RHEA-COMP:11060"/>
        <dbReference type="Rhea" id="RHEA-COMP:11605"/>
        <dbReference type="ChEBI" id="CHEBI:15378"/>
        <dbReference type="ChEBI" id="CHEBI:30013"/>
        <dbReference type="ChEBI" id="CHEBI:30616"/>
        <dbReference type="ChEBI" id="CHEBI:61977"/>
        <dbReference type="ChEBI" id="CHEBI:456216"/>
        <dbReference type="EC" id="2.7.11.1"/>
    </reaction>
</comment>
<evidence type="ECO:0000256" key="9">
    <source>
        <dbReference type="ARBA" id="ARBA00030237"/>
    </source>
</evidence>
<dbReference type="GO" id="GO:0010506">
    <property type="term" value="P:regulation of autophagy"/>
    <property type="evidence" value="ECO:0007669"/>
    <property type="project" value="InterPro"/>
</dbReference>
<keyword evidence="8" id="KW-0072">Autophagy</keyword>
<dbReference type="OrthoDB" id="1668230at2759"/>
<dbReference type="STRING" id="112498.A0A2D3UZV4"/>
<evidence type="ECO:0000256" key="8">
    <source>
        <dbReference type="ARBA" id="ARBA00023006"/>
    </source>
</evidence>
<evidence type="ECO:0000313" key="14">
    <source>
        <dbReference type="EMBL" id="CZT21048.1"/>
    </source>
</evidence>
<feature type="compositionally biased region" description="Polar residues" evidence="12">
    <location>
        <begin position="84"/>
        <end position="99"/>
    </location>
</feature>
<dbReference type="InterPro" id="IPR008271">
    <property type="entry name" value="Ser/Thr_kinase_AS"/>
</dbReference>
<evidence type="ECO:0000256" key="12">
    <source>
        <dbReference type="SAM" id="MobiDB-lite"/>
    </source>
</evidence>
<evidence type="ECO:0000256" key="2">
    <source>
        <dbReference type="ARBA" id="ARBA00012513"/>
    </source>
</evidence>
<dbReference type="EC" id="2.7.11.1" evidence="2"/>
<keyword evidence="15" id="KW-1185">Reference proteome</keyword>
<dbReference type="GO" id="GO:0034045">
    <property type="term" value="C:phagophore assembly site membrane"/>
    <property type="evidence" value="ECO:0007669"/>
    <property type="project" value="UniProtKB-SubCell"/>
</dbReference>
<name>A0A2D3UZV4_9PEZI</name>
<keyword evidence="5" id="KW-0547">Nucleotide-binding</keyword>
<comment type="subcellular location">
    <subcellularLocation>
        <location evidence="1">Preautophagosomal structure membrane</location>
        <topology evidence="1">Peripheral membrane protein</topology>
    </subcellularLocation>
</comment>